<gene>
    <name evidence="1" type="ORF">HDF16_003931</name>
</gene>
<protein>
    <submittedName>
        <fullName evidence="1">Uncharacterized protein</fullName>
    </submittedName>
</protein>
<dbReference type="AlphaFoldDB" id="A0A7W8E4M4"/>
<dbReference type="Proteomes" id="UP000540989">
    <property type="component" value="Unassembled WGS sequence"/>
</dbReference>
<accession>A0A7W8E4M4</accession>
<proteinExistence type="predicted"/>
<evidence type="ECO:0000313" key="1">
    <source>
        <dbReference type="EMBL" id="MBB5059208.1"/>
    </source>
</evidence>
<evidence type="ECO:0000313" key="2">
    <source>
        <dbReference type="Proteomes" id="UP000540989"/>
    </source>
</evidence>
<organism evidence="1 2">
    <name type="scientific">Granulicella aggregans</name>
    <dbReference type="NCBI Taxonomy" id="474949"/>
    <lineage>
        <taxon>Bacteria</taxon>
        <taxon>Pseudomonadati</taxon>
        <taxon>Acidobacteriota</taxon>
        <taxon>Terriglobia</taxon>
        <taxon>Terriglobales</taxon>
        <taxon>Acidobacteriaceae</taxon>
        <taxon>Granulicella</taxon>
    </lineage>
</organism>
<comment type="caution">
    <text evidence="1">The sequence shown here is derived from an EMBL/GenBank/DDBJ whole genome shotgun (WGS) entry which is preliminary data.</text>
</comment>
<sequence length="55" mass="5793">MVHPGGRGGVRTSQKRDAGHSGLLWFELHEVDGVYVDYEAAAGDLVGVGVGEHCT</sequence>
<dbReference type="EMBL" id="JACHIP010000005">
    <property type="protein sequence ID" value="MBB5059208.1"/>
    <property type="molecule type" value="Genomic_DNA"/>
</dbReference>
<reference evidence="1 2" key="1">
    <citation type="submission" date="2020-08" db="EMBL/GenBank/DDBJ databases">
        <title>Genomic Encyclopedia of Type Strains, Phase IV (KMG-V): Genome sequencing to study the core and pangenomes of soil and plant-associated prokaryotes.</title>
        <authorList>
            <person name="Whitman W."/>
        </authorList>
    </citation>
    <scope>NUCLEOTIDE SEQUENCE [LARGE SCALE GENOMIC DNA]</scope>
    <source>
        <strain evidence="1 2">M8UP14</strain>
    </source>
</reference>
<name>A0A7W8E4M4_9BACT</name>
<keyword evidence="2" id="KW-1185">Reference proteome</keyword>